<feature type="compositionally biased region" description="Polar residues" evidence="5">
    <location>
        <begin position="544"/>
        <end position="560"/>
    </location>
</feature>
<dbReference type="PANTHER" id="PTHR13430:SF4">
    <property type="entry name" value="AUTOPHAGY-RELATED PROTEIN 13"/>
    <property type="match status" value="1"/>
</dbReference>
<dbReference type="GO" id="GO:0000407">
    <property type="term" value="C:phagophore assembly site"/>
    <property type="evidence" value="ECO:0007669"/>
    <property type="project" value="TreeGrafter"/>
</dbReference>
<feature type="compositionally biased region" description="Basic and acidic residues" evidence="5">
    <location>
        <begin position="433"/>
        <end position="444"/>
    </location>
</feature>
<dbReference type="GO" id="GO:0034497">
    <property type="term" value="P:protein localization to phagophore assembly site"/>
    <property type="evidence" value="ECO:0007669"/>
    <property type="project" value="TreeGrafter"/>
</dbReference>
<feature type="compositionally biased region" description="Low complexity" evidence="5">
    <location>
        <begin position="9"/>
        <end position="22"/>
    </location>
</feature>
<evidence type="ECO:0000256" key="2">
    <source>
        <dbReference type="ARBA" id="ARBA00013801"/>
    </source>
</evidence>
<sequence length="734" mass="79752">MHQHPRPSPRSASAASNPSTNPERTNNSRDRPPQRTRSSVDIASYTETTAPDHTSDSTRVEAPSGSLDRETTKLNQIIQHFHSKAALTICSSRANLPQVVNKHKEIKQNRWIDPPLERWTSQLSLHRALANCNASEHKVVRSNNARFNVVLDDTDVLVDDLQPWRRANLSEKRPPPLVIEVYVDTSHLTQSQTLIIVDEFGKRWDVADALGSSADSSPRTNRNGGRLCEVILERWTVELGDLANHASSELNDALPNVYKKGVVLFRSLYSFARLLPAWKFHRKLTRQPGNHQALRLRFRIKQGHDLSHGQQDSLYSPLCRAEHDSDATVERYRIPPLLCRSGPLSVSVEYRTNCEFNVADSEALLSSRFLGLDEGIPTMPAGRSLPGARSEQSRVQHSSLALGATEQRTRVGAYGSLGTFHASGKRASPVTELKQRVMDDDKNDMGGTRAVRDIPTGRSTPSSLVNNPPFKAGSLASSPRPSPSPSTSLGRAESLSSRLGTSSGKRVSLNTLPQQALRAPPIPSETAIASSGSSSPKPAPVHRYSSSFANRNRRFTSQGSKAGESNVSSGRASSSSKDRSGQLNEGTPGSSGSAQTDEMDIASFISQVESAKDLPSFHSRPVSRDNTINLAKYSGKISGQAQLDDAMSSSSLLQASGTPPSRRLSNVPALSTSSSPSRALAHAPYVRSRLSTHSIAEEVTGASGASGGSDSPQIHEEDEDEEDEEPFIFPQDNI</sequence>
<evidence type="ECO:0000256" key="3">
    <source>
        <dbReference type="ARBA" id="ARBA00023006"/>
    </source>
</evidence>
<feature type="region of interest" description="Disordered" evidence="5">
    <location>
        <begin position="417"/>
        <end position="596"/>
    </location>
</feature>
<keyword evidence="3 4" id="KW-0072">Autophagy</keyword>
<gene>
    <name evidence="7" type="ORF">AC579_6265</name>
</gene>
<dbReference type="Pfam" id="PF10033">
    <property type="entry name" value="ATG13"/>
    <property type="match status" value="1"/>
</dbReference>
<evidence type="ECO:0000256" key="1">
    <source>
        <dbReference type="ARBA" id="ARBA00005246"/>
    </source>
</evidence>
<dbReference type="InterPro" id="IPR036570">
    <property type="entry name" value="HORMA_dom_sf"/>
</dbReference>
<keyword evidence="8" id="KW-1185">Reference proteome</keyword>
<evidence type="ECO:0000259" key="6">
    <source>
        <dbReference type="Pfam" id="PF10033"/>
    </source>
</evidence>
<reference evidence="7 8" key="1">
    <citation type="submission" date="2015-07" db="EMBL/GenBank/DDBJ databases">
        <title>Comparative genomics of the Sigatoka disease complex on banana suggests a link between parallel evolutionary changes in Pseudocercospora fijiensis and Pseudocercospora eumusae and increased virulence on the banana host.</title>
        <authorList>
            <person name="Chang T.-C."/>
            <person name="Salvucci A."/>
            <person name="Crous P.W."/>
            <person name="Stergiopoulos I."/>
        </authorList>
    </citation>
    <scope>NUCLEOTIDE SEQUENCE [LARGE SCALE GENOMIC DNA]</scope>
    <source>
        <strain evidence="7 8">CBS 116634</strain>
    </source>
</reference>
<evidence type="ECO:0000313" key="8">
    <source>
        <dbReference type="Proteomes" id="UP000073492"/>
    </source>
</evidence>
<dbReference type="GO" id="GO:0034727">
    <property type="term" value="P:piecemeal microautophagy of the nucleus"/>
    <property type="evidence" value="ECO:0007669"/>
    <property type="project" value="TreeGrafter"/>
</dbReference>
<feature type="compositionally biased region" description="Acidic residues" evidence="5">
    <location>
        <begin position="716"/>
        <end position="726"/>
    </location>
</feature>
<dbReference type="Gene3D" id="3.30.900.10">
    <property type="entry name" value="HORMA domain"/>
    <property type="match status" value="1"/>
</dbReference>
<feature type="compositionally biased region" description="Polar residues" evidence="5">
    <location>
        <begin position="668"/>
        <end position="677"/>
    </location>
</feature>
<name>A0A139IM29_9PEZI</name>
<dbReference type="EMBL" id="LFZO01000050">
    <property type="protein sequence ID" value="KXT15811.1"/>
    <property type="molecule type" value="Genomic_DNA"/>
</dbReference>
<feature type="compositionally biased region" description="Low complexity" evidence="5">
    <location>
        <begin position="472"/>
        <end position="491"/>
    </location>
</feature>
<dbReference type="PANTHER" id="PTHR13430">
    <property type="match status" value="1"/>
</dbReference>
<proteinExistence type="inferred from homology"/>
<accession>A0A139IM29</accession>
<feature type="compositionally biased region" description="Polar residues" evidence="5">
    <location>
        <begin position="648"/>
        <end position="659"/>
    </location>
</feature>
<dbReference type="InterPro" id="IPR018731">
    <property type="entry name" value="Atg13_N"/>
</dbReference>
<feature type="compositionally biased region" description="Polar residues" evidence="5">
    <location>
        <begin position="581"/>
        <end position="596"/>
    </location>
</feature>
<dbReference type="GO" id="GO:1990316">
    <property type="term" value="C:Atg1/ULK1 kinase complex"/>
    <property type="evidence" value="ECO:0007669"/>
    <property type="project" value="InterPro"/>
</dbReference>
<dbReference type="Proteomes" id="UP000073492">
    <property type="component" value="Unassembled WGS sequence"/>
</dbReference>
<feature type="region of interest" description="Disordered" evidence="5">
    <location>
        <begin position="1"/>
        <end position="68"/>
    </location>
</feature>
<dbReference type="STRING" id="113226.A0A139IM29"/>
<feature type="compositionally biased region" description="Polar residues" evidence="5">
    <location>
        <begin position="494"/>
        <end position="514"/>
    </location>
</feature>
<feature type="compositionally biased region" description="Low complexity" evidence="5">
    <location>
        <begin position="565"/>
        <end position="575"/>
    </location>
</feature>
<evidence type="ECO:0000256" key="4">
    <source>
        <dbReference type="RuleBase" id="RU361214"/>
    </source>
</evidence>
<feature type="compositionally biased region" description="Polar residues" evidence="5">
    <location>
        <begin position="457"/>
        <end position="466"/>
    </location>
</feature>
<dbReference type="GO" id="GO:0005829">
    <property type="term" value="C:cytosol"/>
    <property type="evidence" value="ECO:0007669"/>
    <property type="project" value="TreeGrafter"/>
</dbReference>
<dbReference type="GO" id="GO:0000423">
    <property type="term" value="P:mitophagy"/>
    <property type="evidence" value="ECO:0007669"/>
    <property type="project" value="TreeGrafter"/>
</dbReference>
<dbReference type="InterPro" id="IPR040182">
    <property type="entry name" value="ATG13"/>
</dbReference>
<evidence type="ECO:0000313" key="7">
    <source>
        <dbReference type="EMBL" id="KXT15811.1"/>
    </source>
</evidence>
<dbReference type="AlphaFoldDB" id="A0A139IM29"/>
<feature type="compositionally biased region" description="Low complexity" evidence="5">
    <location>
        <begin position="524"/>
        <end position="536"/>
    </location>
</feature>
<feature type="region of interest" description="Disordered" evidence="5">
    <location>
        <begin position="648"/>
        <end position="734"/>
    </location>
</feature>
<comment type="similarity">
    <text evidence="1 4">Belongs to the ATG13 family. Fungi subfamily.</text>
</comment>
<evidence type="ECO:0000256" key="5">
    <source>
        <dbReference type="SAM" id="MobiDB-lite"/>
    </source>
</evidence>
<feature type="domain" description="Autophagy-related protein 13 N-terminal" evidence="6">
    <location>
        <begin position="78"/>
        <end position="356"/>
    </location>
</feature>
<comment type="caution">
    <text evidence="7">The sequence shown here is derived from an EMBL/GenBank/DDBJ whole genome shotgun (WGS) entry which is preliminary data.</text>
</comment>
<feature type="compositionally biased region" description="Polar residues" evidence="5">
    <location>
        <begin position="35"/>
        <end position="52"/>
    </location>
</feature>
<organism evidence="7 8">
    <name type="scientific">Pseudocercospora musae</name>
    <dbReference type="NCBI Taxonomy" id="113226"/>
    <lineage>
        <taxon>Eukaryota</taxon>
        <taxon>Fungi</taxon>
        <taxon>Dikarya</taxon>
        <taxon>Ascomycota</taxon>
        <taxon>Pezizomycotina</taxon>
        <taxon>Dothideomycetes</taxon>
        <taxon>Dothideomycetidae</taxon>
        <taxon>Mycosphaerellales</taxon>
        <taxon>Mycosphaerellaceae</taxon>
        <taxon>Pseudocercospora</taxon>
    </lineage>
</organism>
<dbReference type="OrthoDB" id="70161at2759"/>
<protein>
    <recommendedName>
        <fullName evidence="2 4">Autophagy-related protein 13</fullName>
    </recommendedName>
</protein>